<dbReference type="AlphaFoldDB" id="A0A7S1SCM5"/>
<feature type="compositionally biased region" description="Low complexity" evidence="1">
    <location>
        <begin position="148"/>
        <end position="159"/>
    </location>
</feature>
<name>A0A7S1SCM5_ALECA</name>
<protein>
    <submittedName>
        <fullName evidence="2">Uncharacterized protein</fullName>
    </submittedName>
</protein>
<reference evidence="2" key="1">
    <citation type="submission" date="2021-01" db="EMBL/GenBank/DDBJ databases">
        <authorList>
            <person name="Corre E."/>
            <person name="Pelletier E."/>
            <person name="Niang G."/>
            <person name="Scheremetjew M."/>
            <person name="Finn R."/>
            <person name="Kale V."/>
            <person name="Holt S."/>
            <person name="Cochrane G."/>
            <person name="Meng A."/>
            <person name="Brown T."/>
            <person name="Cohen L."/>
        </authorList>
    </citation>
    <scope>NUCLEOTIDE SEQUENCE</scope>
    <source>
        <strain evidence="2">OF101</strain>
    </source>
</reference>
<organism evidence="2">
    <name type="scientific">Alexandrium catenella</name>
    <name type="common">Red tide dinoflagellate</name>
    <name type="synonym">Gonyaulax catenella</name>
    <dbReference type="NCBI Taxonomy" id="2925"/>
    <lineage>
        <taxon>Eukaryota</taxon>
        <taxon>Sar</taxon>
        <taxon>Alveolata</taxon>
        <taxon>Dinophyceae</taxon>
        <taxon>Gonyaulacales</taxon>
        <taxon>Pyrocystaceae</taxon>
        <taxon>Alexandrium</taxon>
    </lineage>
</organism>
<feature type="region of interest" description="Disordered" evidence="1">
    <location>
        <begin position="82"/>
        <end position="238"/>
    </location>
</feature>
<dbReference type="EMBL" id="HBGE01112803">
    <property type="protein sequence ID" value="CAD9190488.1"/>
    <property type="molecule type" value="Transcribed_RNA"/>
</dbReference>
<sequence>MGLVGQLPRTLFGLIFERMDDRDRGACAFLGEVLQSWDKRRCFSKRWLQDAASKFAMPKGPNAEKDEGKGWYALTAENIHKKILDDKPPAPQAKEKTADEPEAVAPKEKGKDKESRRRSRSRRRDRDSSPRAREPPAPAPKPDVQATAPPQREAPVAAPAPAPEVREAEMGTGGPTADEALERLVAKEREADKDAANRTDKTGKKKRGVVQDEDDDDTVKKHLEESRKRRAALLAKYK</sequence>
<feature type="compositionally biased region" description="Basic and acidic residues" evidence="1">
    <location>
        <begin position="124"/>
        <end position="134"/>
    </location>
</feature>
<feature type="compositionally biased region" description="Basic and acidic residues" evidence="1">
    <location>
        <begin position="82"/>
        <end position="115"/>
    </location>
</feature>
<feature type="compositionally biased region" description="Basic and acidic residues" evidence="1">
    <location>
        <begin position="180"/>
        <end position="202"/>
    </location>
</feature>
<proteinExistence type="predicted"/>
<evidence type="ECO:0000256" key="1">
    <source>
        <dbReference type="SAM" id="MobiDB-lite"/>
    </source>
</evidence>
<feature type="compositionally biased region" description="Basic and acidic residues" evidence="1">
    <location>
        <begin position="218"/>
        <end position="227"/>
    </location>
</feature>
<evidence type="ECO:0000313" key="2">
    <source>
        <dbReference type="EMBL" id="CAD9190488.1"/>
    </source>
</evidence>
<gene>
    <name evidence="2" type="ORF">ACAT0790_LOCUS67263</name>
</gene>
<accession>A0A7S1SCM5</accession>